<accession>A0ABQ1YL98</accession>
<proteinExistence type="predicted"/>
<evidence type="ECO:0000256" key="3">
    <source>
        <dbReference type="ARBA" id="ARBA00022806"/>
    </source>
</evidence>
<keyword evidence="9" id="KW-1185">Reference proteome</keyword>
<evidence type="ECO:0000256" key="1">
    <source>
        <dbReference type="ARBA" id="ARBA00022741"/>
    </source>
</evidence>
<keyword evidence="3 5" id="KW-0347">Helicase</keyword>
<dbReference type="RefSeq" id="WP_188540542.1">
    <property type="nucleotide sequence ID" value="NZ_BMFT01000001.1"/>
</dbReference>
<reference evidence="9" key="1">
    <citation type="journal article" date="2019" name="Int. J. Syst. Evol. Microbiol.">
        <title>The Global Catalogue of Microorganisms (GCM) 10K type strain sequencing project: providing services to taxonomists for standard genome sequencing and annotation.</title>
        <authorList>
            <consortium name="The Broad Institute Genomics Platform"/>
            <consortium name="The Broad Institute Genome Sequencing Center for Infectious Disease"/>
            <person name="Wu L."/>
            <person name="Ma J."/>
        </authorList>
    </citation>
    <scope>NUCLEOTIDE SEQUENCE [LARGE SCALE GENOMIC DNA]</scope>
    <source>
        <strain evidence="9">CGMCC 1.12769</strain>
    </source>
</reference>
<evidence type="ECO:0000259" key="7">
    <source>
        <dbReference type="PROSITE" id="PS51198"/>
    </source>
</evidence>
<gene>
    <name evidence="8" type="primary">uvrD</name>
    <name evidence="8" type="ORF">GCM10008013_32100</name>
</gene>
<dbReference type="EMBL" id="BMFT01000001">
    <property type="protein sequence ID" value="GGH29471.1"/>
    <property type="molecule type" value="Genomic_DNA"/>
</dbReference>
<keyword evidence="6" id="KW-0175">Coiled coil</keyword>
<organism evidence="8 9">
    <name type="scientific">Paenibacillus segetis</name>
    <dbReference type="NCBI Taxonomy" id="1325360"/>
    <lineage>
        <taxon>Bacteria</taxon>
        <taxon>Bacillati</taxon>
        <taxon>Bacillota</taxon>
        <taxon>Bacilli</taxon>
        <taxon>Bacillales</taxon>
        <taxon>Paenibacillaceae</taxon>
        <taxon>Paenibacillus</taxon>
    </lineage>
</organism>
<sequence length="712" mass="80921">MEDFQSAYQEEKARLDRTLEEIEKQLIALRSIPEYTGHDFTEQVLEASRQSEREQLERSFREPYFGRLDFGEQGKPGTPYYIGKLGVGDPGGKEPIVIDWRAPLASLFYSFTGGESASYEAPEGMIEGLVYLKRNVVIRKGILERVADTYNRDSEGPAVSDEFLVYRLGENKDNRLRDIVSTIQAEQDLIIRAAKNTALIIQGVAGSGKTTVALHRLAFLLYQYKEQITAERMIIFAPNHMFIDYISEVLPELGVGDIQQSTYSDWAAQILGLDTPPQDGSETLTHWFDVTNTKLGRLNDDELPGRFKGSLKFKGILDAFLENIESYCVPPLDFEPWEGAVLSHADILQWFEGEYRHYPVARRKERVLSRIHRWIEMELKKSPSLAAMKERKKKAQQREKAYAKKWPELEPVSLYQELFRAKKSMNAGFPDMSEYIPKSIWKETQTYLKKQTMKEEDLAALLYLFTCINEIEGHMTFDHVVIDEAQDFSPFQVLVLDRFVKGHSFTILGDLSQGIHYYKGVQSWDEMASLFRPEETAYFALTRSYRSTMEIIEFANEILKRGVGAELLAVPVFRSGDPVRLQSAVGDHRETSISQVLEVALSGSYRTAALLTRTLQEAKQLYEYLIDQGIEVHLIDGDKGQYAGGISVLPVYLSKGLEFDAVILTDVDTGHYGPGDAKLLYVGCTRALHELWLLHGDILPDYISTDTPENGL</sequence>
<evidence type="ECO:0000256" key="6">
    <source>
        <dbReference type="SAM" id="Coils"/>
    </source>
</evidence>
<dbReference type="Pfam" id="PF13245">
    <property type="entry name" value="AAA_19"/>
    <property type="match status" value="1"/>
</dbReference>
<dbReference type="Proteomes" id="UP000659344">
    <property type="component" value="Unassembled WGS sequence"/>
</dbReference>
<keyword evidence="2 5" id="KW-0378">Hydrolase</keyword>
<dbReference type="GO" id="GO:0004386">
    <property type="term" value="F:helicase activity"/>
    <property type="evidence" value="ECO:0007669"/>
    <property type="project" value="UniProtKB-KW"/>
</dbReference>
<dbReference type="InterPro" id="IPR000212">
    <property type="entry name" value="DNA_helicase_UvrD/REP"/>
</dbReference>
<evidence type="ECO:0000256" key="5">
    <source>
        <dbReference type="PROSITE-ProRule" id="PRU00560"/>
    </source>
</evidence>
<comment type="caution">
    <text evidence="8">The sequence shown here is derived from an EMBL/GenBank/DDBJ whole genome shotgun (WGS) entry which is preliminary data.</text>
</comment>
<evidence type="ECO:0000313" key="9">
    <source>
        <dbReference type="Proteomes" id="UP000659344"/>
    </source>
</evidence>
<evidence type="ECO:0000313" key="8">
    <source>
        <dbReference type="EMBL" id="GGH29471.1"/>
    </source>
</evidence>
<dbReference type="PROSITE" id="PS51198">
    <property type="entry name" value="UVRD_HELICASE_ATP_BIND"/>
    <property type="match status" value="1"/>
</dbReference>
<dbReference type="InterPro" id="IPR027417">
    <property type="entry name" value="P-loop_NTPase"/>
</dbReference>
<keyword evidence="1 5" id="KW-0547">Nucleotide-binding</keyword>
<dbReference type="InterPro" id="IPR027785">
    <property type="entry name" value="UvrD-like_helicase_C"/>
</dbReference>
<dbReference type="PANTHER" id="PTHR11070:SF17">
    <property type="entry name" value="DNA HELICASE IV"/>
    <property type="match status" value="1"/>
</dbReference>
<feature type="domain" description="UvrD-like helicase ATP-binding" evidence="7">
    <location>
        <begin position="182"/>
        <end position="548"/>
    </location>
</feature>
<dbReference type="InterPro" id="IPR014016">
    <property type="entry name" value="UvrD-like_ATP-bd"/>
</dbReference>
<feature type="binding site" evidence="5">
    <location>
        <begin position="203"/>
        <end position="210"/>
    </location>
    <ligand>
        <name>ATP</name>
        <dbReference type="ChEBI" id="CHEBI:30616"/>
    </ligand>
</feature>
<feature type="coiled-coil region" evidence="6">
    <location>
        <begin position="1"/>
        <end position="32"/>
    </location>
</feature>
<dbReference type="Gene3D" id="3.40.50.300">
    <property type="entry name" value="P-loop containing nucleotide triphosphate hydrolases"/>
    <property type="match status" value="3"/>
</dbReference>
<dbReference type="PANTHER" id="PTHR11070">
    <property type="entry name" value="UVRD / RECB / PCRA DNA HELICASE FAMILY MEMBER"/>
    <property type="match status" value="1"/>
</dbReference>
<evidence type="ECO:0000256" key="2">
    <source>
        <dbReference type="ARBA" id="ARBA00022801"/>
    </source>
</evidence>
<dbReference type="SUPFAM" id="SSF52540">
    <property type="entry name" value="P-loop containing nucleoside triphosphate hydrolases"/>
    <property type="match status" value="1"/>
</dbReference>
<protein>
    <submittedName>
        <fullName evidence="8">DNA helicase</fullName>
    </submittedName>
</protein>
<dbReference type="Pfam" id="PF13538">
    <property type="entry name" value="UvrD_C_2"/>
    <property type="match status" value="1"/>
</dbReference>
<name>A0ABQ1YL98_9BACL</name>
<keyword evidence="4 5" id="KW-0067">ATP-binding</keyword>
<evidence type="ECO:0000256" key="4">
    <source>
        <dbReference type="ARBA" id="ARBA00022840"/>
    </source>
</evidence>